<proteinExistence type="inferred from homology"/>
<evidence type="ECO:0000259" key="8">
    <source>
        <dbReference type="Pfam" id="PF01743"/>
    </source>
</evidence>
<gene>
    <name evidence="9" type="ORF">A2557_11905</name>
</gene>
<keyword evidence="5" id="KW-0479">Metal-binding</keyword>
<reference evidence="9 10" key="1">
    <citation type="journal article" date="2016" name="Nat. Commun.">
        <title>Thousands of microbial genomes shed light on interconnected biogeochemical processes in an aquifer system.</title>
        <authorList>
            <person name="Anantharaman K."/>
            <person name="Brown C.T."/>
            <person name="Hug L.A."/>
            <person name="Sharon I."/>
            <person name="Castelle C.J."/>
            <person name="Probst A.J."/>
            <person name="Thomas B.C."/>
            <person name="Singh A."/>
            <person name="Wilkins M.J."/>
            <person name="Karaoz U."/>
            <person name="Brodie E.L."/>
            <person name="Williams K.H."/>
            <person name="Hubbard S.S."/>
            <person name="Banfield J.F."/>
        </authorList>
    </citation>
    <scope>NUCLEOTIDE SEQUENCE [LARGE SCALE GENOMIC DNA]</scope>
</reference>
<dbReference type="InterPro" id="IPR002646">
    <property type="entry name" value="PolA_pol_head_dom"/>
</dbReference>
<feature type="domain" description="Poly A polymerase head" evidence="8">
    <location>
        <begin position="31"/>
        <end position="150"/>
    </location>
</feature>
<evidence type="ECO:0000256" key="7">
    <source>
        <dbReference type="RuleBase" id="RU003953"/>
    </source>
</evidence>
<evidence type="ECO:0000313" key="10">
    <source>
        <dbReference type="Proteomes" id="UP000177583"/>
    </source>
</evidence>
<dbReference type="GO" id="GO:0000049">
    <property type="term" value="F:tRNA binding"/>
    <property type="evidence" value="ECO:0007669"/>
    <property type="project" value="TreeGrafter"/>
</dbReference>
<dbReference type="AlphaFoldDB" id="A0A1F6H0A0"/>
<dbReference type="GO" id="GO:0046872">
    <property type="term" value="F:metal ion binding"/>
    <property type="evidence" value="ECO:0007669"/>
    <property type="project" value="UniProtKB-KW"/>
</dbReference>
<organism evidence="9 10">
    <name type="scientific">Candidatus Lambdaproteobacteria bacterium RIFOXYD2_FULL_56_26</name>
    <dbReference type="NCBI Taxonomy" id="1817773"/>
    <lineage>
        <taxon>Bacteria</taxon>
        <taxon>Pseudomonadati</taxon>
        <taxon>Pseudomonadota</taxon>
        <taxon>Candidatus Lambdaproteobacteria</taxon>
    </lineage>
</organism>
<evidence type="ECO:0000256" key="3">
    <source>
        <dbReference type="ARBA" id="ARBA00022694"/>
    </source>
</evidence>
<sequence>MIQEIYSQLAPEKRRWVEQVIGTYQKAGHQCYLVGGSVRDLGLGLLPQDFDFATNAPLEASFKLFPKVIPTGVAHGTVTLLLGGMTFEVTRYRLDVQTDGRHAEVRFAQTLEEDLGRRDLRINAIAFEPLTGQVIDPEGGLKDLAERMIRFVGPAAERIREDHLRALRYLRMIAKLAPYGFGYEPDELAAVLQSFDPKVLSLERIYDELGKMKALPQLDPHFLVQQLSALQIFAPRLSPQSHPLAIELLLTFGDRTALGALVSWERGANRAEEDLRLTRREKRLIQLLLTRWGEPLESDLDLKAFLSPCQPEDREELAQLAQRLWGARGIDRVKLWEKALVPLQVSDLKISANGLAELGFHGKALGEIQKFLLTQVWADPSQNQPEKLVRLALNQREENLLK</sequence>
<protein>
    <recommendedName>
        <fullName evidence="8">Poly A polymerase head domain-containing protein</fullName>
    </recommendedName>
</protein>
<dbReference type="CDD" id="cd05398">
    <property type="entry name" value="NT_ClassII-CCAase"/>
    <property type="match status" value="1"/>
</dbReference>
<keyword evidence="6" id="KW-0460">Magnesium</keyword>
<evidence type="ECO:0000256" key="4">
    <source>
        <dbReference type="ARBA" id="ARBA00022695"/>
    </source>
</evidence>
<keyword evidence="7" id="KW-0694">RNA-binding</keyword>
<dbReference type="SUPFAM" id="SSF81891">
    <property type="entry name" value="Poly A polymerase C-terminal region-like"/>
    <property type="match status" value="1"/>
</dbReference>
<evidence type="ECO:0000256" key="2">
    <source>
        <dbReference type="ARBA" id="ARBA00022679"/>
    </source>
</evidence>
<evidence type="ECO:0000256" key="1">
    <source>
        <dbReference type="ARBA" id="ARBA00001946"/>
    </source>
</evidence>
<dbReference type="GO" id="GO:0008033">
    <property type="term" value="P:tRNA processing"/>
    <property type="evidence" value="ECO:0007669"/>
    <property type="project" value="UniProtKB-KW"/>
</dbReference>
<comment type="cofactor">
    <cofactor evidence="1">
        <name>Mg(2+)</name>
        <dbReference type="ChEBI" id="CHEBI:18420"/>
    </cofactor>
</comment>
<dbReference type="Gene3D" id="1.10.3090.10">
    <property type="entry name" value="cca-adding enzyme, domain 2"/>
    <property type="match status" value="1"/>
</dbReference>
<dbReference type="GO" id="GO:0016779">
    <property type="term" value="F:nucleotidyltransferase activity"/>
    <property type="evidence" value="ECO:0007669"/>
    <property type="project" value="UniProtKB-KW"/>
</dbReference>
<dbReference type="EMBL" id="MFNF01000011">
    <property type="protein sequence ID" value="OGH03837.1"/>
    <property type="molecule type" value="Genomic_DNA"/>
</dbReference>
<comment type="similarity">
    <text evidence="7">Belongs to the tRNA nucleotidyltransferase/poly(A) polymerase family.</text>
</comment>
<dbReference type="PANTHER" id="PTHR46173:SF1">
    <property type="entry name" value="CCA TRNA NUCLEOTIDYLTRANSFERASE 1, MITOCHONDRIAL"/>
    <property type="match status" value="1"/>
</dbReference>
<keyword evidence="2 7" id="KW-0808">Transferase</keyword>
<accession>A0A1F6H0A0</accession>
<evidence type="ECO:0000313" key="9">
    <source>
        <dbReference type="EMBL" id="OGH03837.1"/>
    </source>
</evidence>
<name>A0A1F6H0A0_9PROT</name>
<dbReference type="InterPro" id="IPR050264">
    <property type="entry name" value="Bact_CCA-adding_enz_type3_sf"/>
</dbReference>
<dbReference type="Proteomes" id="UP000177583">
    <property type="component" value="Unassembled WGS sequence"/>
</dbReference>
<dbReference type="PANTHER" id="PTHR46173">
    <property type="entry name" value="CCA TRNA NUCLEOTIDYLTRANSFERASE 1, MITOCHONDRIAL"/>
    <property type="match status" value="1"/>
</dbReference>
<comment type="caution">
    <text evidence="9">The sequence shown here is derived from an EMBL/GenBank/DDBJ whole genome shotgun (WGS) entry which is preliminary data.</text>
</comment>
<evidence type="ECO:0000256" key="5">
    <source>
        <dbReference type="ARBA" id="ARBA00022723"/>
    </source>
</evidence>
<dbReference type="Pfam" id="PF01743">
    <property type="entry name" value="PolyA_pol"/>
    <property type="match status" value="1"/>
</dbReference>
<keyword evidence="3" id="KW-0819">tRNA processing</keyword>
<evidence type="ECO:0000256" key="6">
    <source>
        <dbReference type="ARBA" id="ARBA00022842"/>
    </source>
</evidence>
<dbReference type="Gene3D" id="3.30.460.10">
    <property type="entry name" value="Beta Polymerase, domain 2"/>
    <property type="match status" value="1"/>
</dbReference>
<keyword evidence="4" id="KW-0548">Nucleotidyltransferase</keyword>
<dbReference type="InterPro" id="IPR043519">
    <property type="entry name" value="NT_sf"/>
</dbReference>
<dbReference type="SUPFAM" id="SSF81301">
    <property type="entry name" value="Nucleotidyltransferase"/>
    <property type="match status" value="1"/>
</dbReference>